<dbReference type="EMBL" id="MTYJ01000020">
    <property type="protein sequence ID" value="OQV22007.1"/>
    <property type="molecule type" value="Genomic_DNA"/>
</dbReference>
<evidence type="ECO:0000313" key="2">
    <source>
        <dbReference type="Proteomes" id="UP000192578"/>
    </source>
</evidence>
<protein>
    <submittedName>
        <fullName evidence="1">Non-heme chloroperoxidase</fullName>
    </submittedName>
</protein>
<dbReference type="InterPro" id="IPR029058">
    <property type="entry name" value="AB_hydrolase_fold"/>
</dbReference>
<evidence type="ECO:0000313" key="1">
    <source>
        <dbReference type="EMBL" id="OQV22007.1"/>
    </source>
</evidence>
<reference evidence="2" key="1">
    <citation type="submission" date="2017-01" db="EMBL/GenBank/DDBJ databases">
        <title>Comparative genomics of anhydrobiosis in the tardigrade Hypsibius dujardini.</title>
        <authorList>
            <person name="Yoshida Y."/>
            <person name="Koutsovoulos G."/>
            <person name="Laetsch D."/>
            <person name="Stevens L."/>
            <person name="Kumar S."/>
            <person name="Horikawa D."/>
            <person name="Ishino K."/>
            <person name="Komine S."/>
            <person name="Tomita M."/>
            <person name="Blaxter M."/>
            <person name="Arakawa K."/>
        </authorList>
    </citation>
    <scope>NUCLEOTIDE SEQUENCE [LARGE SCALE GENOMIC DNA]</scope>
    <source>
        <strain evidence="2">Z151</strain>
    </source>
</reference>
<keyword evidence="2" id="KW-1185">Reference proteome</keyword>
<comment type="caution">
    <text evidence="1">The sequence shown here is derived from an EMBL/GenBank/DDBJ whole genome shotgun (WGS) entry which is preliminary data.</text>
</comment>
<dbReference type="SUPFAM" id="SSF53474">
    <property type="entry name" value="alpha/beta-Hydrolases"/>
    <property type="match status" value="1"/>
</dbReference>
<accession>A0A1W0X373</accession>
<dbReference type="Proteomes" id="UP000192578">
    <property type="component" value="Unassembled WGS sequence"/>
</dbReference>
<dbReference type="AlphaFoldDB" id="A0A1W0X373"/>
<gene>
    <name evidence="1" type="ORF">BV898_04217</name>
</gene>
<dbReference type="Gene3D" id="3.40.50.1820">
    <property type="entry name" value="alpha/beta hydrolase"/>
    <property type="match status" value="1"/>
</dbReference>
<proteinExistence type="predicted"/>
<dbReference type="OrthoDB" id="408373at2759"/>
<organism evidence="1 2">
    <name type="scientific">Hypsibius exemplaris</name>
    <name type="common">Freshwater tardigrade</name>
    <dbReference type="NCBI Taxonomy" id="2072580"/>
    <lineage>
        <taxon>Eukaryota</taxon>
        <taxon>Metazoa</taxon>
        <taxon>Ecdysozoa</taxon>
        <taxon>Tardigrada</taxon>
        <taxon>Eutardigrada</taxon>
        <taxon>Parachela</taxon>
        <taxon>Hypsibioidea</taxon>
        <taxon>Hypsibiidae</taxon>
        <taxon>Hypsibius</taxon>
    </lineage>
</organism>
<name>A0A1W0X373_HYPEX</name>
<sequence length="97" mass="11525">MVFSHGWPLNIDAWDAQVLFFGQLDYRVIAHDRRGHDRSGQTWNGNNMDTYADDLFTLLRSTWRRSSWWETPPAEKWHVLSADTDGKWLLRSFLSNR</sequence>